<keyword evidence="3" id="KW-0805">Transcription regulation</keyword>
<dbReference type="InterPro" id="IPR001471">
    <property type="entry name" value="AP2/ERF_dom"/>
</dbReference>
<dbReference type="PROSITE" id="PS51032">
    <property type="entry name" value="AP2_ERF"/>
    <property type="match status" value="1"/>
</dbReference>
<dbReference type="Gene3D" id="3.30.730.10">
    <property type="entry name" value="AP2/ERF domain"/>
    <property type="match status" value="1"/>
</dbReference>
<dbReference type="SUPFAM" id="SSF54171">
    <property type="entry name" value="DNA-binding domain"/>
    <property type="match status" value="1"/>
</dbReference>
<accession>A0ABU6SP43</accession>
<keyword evidence="9" id="KW-0675">Receptor</keyword>
<protein>
    <submittedName>
        <fullName evidence="9">Estrogen receptor</fullName>
    </submittedName>
</protein>
<dbReference type="CDD" id="cd00018">
    <property type="entry name" value="AP2"/>
    <property type="match status" value="1"/>
</dbReference>
<keyword evidence="10" id="KW-1185">Reference proteome</keyword>
<sequence length="380" mass="42684">MEEALRRLNPITHLPQPDPPLTTQCSSSTKRALQKNAPSAGGAMRYRGVRRRPWGRYAAEIRDPQSKERRWLGTFDTAEEAACAYDCAARAMRGIKARTNFVYPASPTHPSSVSVTTKNSYKNLLNRHNQLFARQFSFPRHHNNQLFNVRNRHLGGCWPDPFSSYSSSSSSFSTLQQQDRNQQFNSINMLLLRDFIASTSSSSSSSSSFSSCTNPTSLSSSFNHHLSYPKADENKYSQEFFQHSDSSSGLLEEIVSGILKNPKPANKSESLLLNTPTSASEGSCHVDTESFPPPLPPLSGKKDEGFNAPLYQDAFHMQQLGGFNFNGFSMVSSTSMPLMQEENNKNEMINNNNNDDDDDHNNAEWPIMEDIFHQYPDFLN</sequence>
<evidence type="ECO:0000256" key="1">
    <source>
        <dbReference type="ARBA" id="ARBA00004123"/>
    </source>
</evidence>
<keyword evidence="4" id="KW-0238">DNA-binding</keyword>
<comment type="subcellular location">
    <subcellularLocation>
        <location evidence="1">Nucleus</location>
    </subcellularLocation>
</comment>
<comment type="caution">
    <text evidence="9">The sequence shown here is derived from an EMBL/GenBank/DDBJ whole genome shotgun (WGS) entry which is preliminary data.</text>
</comment>
<dbReference type="Pfam" id="PF00847">
    <property type="entry name" value="AP2"/>
    <property type="match status" value="1"/>
</dbReference>
<gene>
    <name evidence="9" type="primary">ESR1_6</name>
    <name evidence="9" type="ORF">PIB30_069032</name>
</gene>
<evidence type="ECO:0000256" key="2">
    <source>
        <dbReference type="ARBA" id="ARBA00022745"/>
    </source>
</evidence>
<name>A0ABU6SP43_9FABA</name>
<feature type="domain" description="AP2/ERF" evidence="8">
    <location>
        <begin position="45"/>
        <end position="102"/>
    </location>
</feature>
<keyword evidence="6" id="KW-0539">Nucleus</keyword>
<dbReference type="SMART" id="SM00380">
    <property type="entry name" value="AP2"/>
    <property type="match status" value="1"/>
</dbReference>
<evidence type="ECO:0000256" key="6">
    <source>
        <dbReference type="ARBA" id="ARBA00023242"/>
    </source>
</evidence>
<evidence type="ECO:0000313" key="10">
    <source>
        <dbReference type="Proteomes" id="UP001341840"/>
    </source>
</evidence>
<keyword evidence="2" id="KW-0936">Ethylene signaling pathway</keyword>
<dbReference type="PANTHER" id="PTHR31677:SF146">
    <property type="entry name" value="ETHYLENE-RESPONSIVE TRANSCRIPTION FACTOR ESR2"/>
    <property type="match status" value="1"/>
</dbReference>
<feature type="compositionally biased region" description="Polar residues" evidence="7">
    <location>
        <begin position="21"/>
        <end position="31"/>
    </location>
</feature>
<dbReference type="InterPro" id="IPR016177">
    <property type="entry name" value="DNA-bd_dom_sf"/>
</dbReference>
<dbReference type="InterPro" id="IPR036955">
    <property type="entry name" value="AP2/ERF_dom_sf"/>
</dbReference>
<dbReference type="EMBL" id="JASCZI010061165">
    <property type="protein sequence ID" value="MED6137869.1"/>
    <property type="molecule type" value="Genomic_DNA"/>
</dbReference>
<keyword evidence="5" id="KW-0804">Transcription</keyword>
<organism evidence="9 10">
    <name type="scientific">Stylosanthes scabra</name>
    <dbReference type="NCBI Taxonomy" id="79078"/>
    <lineage>
        <taxon>Eukaryota</taxon>
        <taxon>Viridiplantae</taxon>
        <taxon>Streptophyta</taxon>
        <taxon>Embryophyta</taxon>
        <taxon>Tracheophyta</taxon>
        <taxon>Spermatophyta</taxon>
        <taxon>Magnoliopsida</taxon>
        <taxon>eudicotyledons</taxon>
        <taxon>Gunneridae</taxon>
        <taxon>Pentapetalae</taxon>
        <taxon>rosids</taxon>
        <taxon>fabids</taxon>
        <taxon>Fabales</taxon>
        <taxon>Fabaceae</taxon>
        <taxon>Papilionoideae</taxon>
        <taxon>50 kb inversion clade</taxon>
        <taxon>dalbergioids sensu lato</taxon>
        <taxon>Dalbergieae</taxon>
        <taxon>Pterocarpus clade</taxon>
        <taxon>Stylosanthes</taxon>
    </lineage>
</organism>
<reference evidence="9 10" key="1">
    <citation type="journal article" date="2023" name="Plants (Basel)">
        <title>Bridging the Gap: Combining Genomics and Transcriptomics Approaches to Understand Stylosanthes scabra, an Orphan Legume from the Brazilian Caatinga.</title>
        <authorList>
            <person name="Ferreira-Neto J.R.C."/>
            <person name="da Silva M.D."/>
            <person name="Binneck E."/>
            <person name="de Melo N.F."/>
            <person name="da Silva R.H."/>
            <person name="de Melo A.L.T.M."/>
            <person name="Pandolfi V."/>
            <person name="Bustamante F.O."/>
            <person name="Brasileiro-Vidal A.C."/>
            <person name="Benko-Iseppon A.M."/>
        </authorList>
    </citation>
    <scope>NUCLEOTIDE SEQUENCE [LARGE SCALE GENOMIC DNA]</scope>
    <source>
        <tissue evidence="9">Leaves</tissue>
    </source>
</reference>
<evidence type="ECO:0000256" key="3">
    <source>
        <dbReference type="ARBA" id="ARBA00023015"/>
    </source>
</evidence>
<proteinExistence type="predicted"/>
<evidence type="ECO:0000259" key="8">
    <source>
        <dbReference type="PROSITE" id="PS51032"/>
    </source>
</evidence>
<dbReference type="Proteomes" id="UP001341840">
    <property type="component" value="Unassembled WGS sequence"/>
</dbReference>
<evidence type="ECO:0000256" key="4">
    <source>
        <dbReference type="ARBA" id="ARBA00023125"/>
    </source>
</evidence>
<dbReference type="PRINTS" id="PR00367">
    <property type="entry name" value="ETHRSPELEMNT"/>
</dbReference>
<dbReference type="PANTHER" id="PTHR31677">
    <property type="entry name" value="AP2 DOMAIN CLASS TRANSCRIPTION FACTOR"/>
    <property type="match status" value="1"/>
</dbReference>
<evidence type="ECO:0000313" key="9">
    <source>
        <dbReference type="EMBL" id="MED6137869.1"/>
    </source>
</evidence>
<evidence type="ECO:0000256" key="7">
    <source>
        <dbReference type="SAM" id="MobiDB-lite"/>
    </source>
</evidence>
<evidence type="ECO:0000256" key="5">
    <source>
        <dbReference type="ARBA" id="ARBA00023163"/>
    </source>
</evidence>
<feature type="region of interest" description="Disordered" evidence="7">
    <location>
        <begin position="1"/>
        <end position="45"/>
    </location>
</feature>